<name>A0A923L8Z7_9BACI</name>
<accession>A0A923L8Z7</accession>
<comment type="caution">
    <text evidence="8">The sequence shown here is derived from an EMBL/GenBank/DDBJ whole genome shotgun (WGS) entry which is preliminary data.</text>
</comment>
<evidence type="ECO:0000313" key="8">
    <source>
        <dbReference type="EMBL" id="MBC5638731.1"/>
    </source>
</evidence>
<proteinExistence type="predicted"/>
<evidence type="ECO:0000256" key="5">
    <source>
        <dbReference type="ARBA" id="ARBA00023136"/>
    </source>
</evidence>
<evidence type="ECO:0000259" key="7">
    <source>
        <dbReference type="Pfam" id="PF06271"/>
    </source>
</evidence>
<feature type="transmembrane region" description="Helical" evidence="6">
    <location>
        <begin position="44"/>
        <end position="62"/>
    </location>
</feature>
<dbReference type="InterPro" id="IPR051791">
    <property type="entry name" value="Pra-immunoreactive"/>
</dbReference>
<dbReference type="PANTHER" id="PTHR36115:SF9">
    <property type="entry name" value="LMO1584 PROTEIN"/>
    <property type="match status" value="1"/>
</dbReference>
<dbReference type="InterPro" id="IPR010432">
    <property type="entry name" value="RDD"/>
</dbReference>
<organism evidence="8 9">
    <name type="scientific">Ornithinibacillus hominis</name>
    <dbReference type="NCBI Taxonomy" id="2763055"/>
    <lineage>
        <taxon>Bacteria</taxon>
        <taxon>Bacillati</taxon>
        <taxon>Bacillota</taxon>
        <taxon>Bacilli</taxon>
        <taxon>Bacillales</taxon>
        <taxon>Bacillaceae</taxon>
        <taxon>Ornithinibacillus</taxon>
    </lineage>
</organism>
<dbReference type="GO" id="GO:0005886">
    <property type="term" value="C:plasma membrane"/>
    <property type="evidence" value="ECO:0007669"/>
    <property type="project" value="UniProtKB-SubCell"/>
</dbReference>
<feature type="domain" description="RDD" evidence="7">
    <location>
        <begin position="13"/>
        <end position="129"/>
    </location>
</feature>
<evidence type="ECO:0000256" key="4">
    <source>
        <dbReference type="ARBA" id="ARBA00022989"/>
    </source>
</evidence>
<keyword evidence="9" id="KW-1185">Reference proteome</keyword>
<keyword evidence="3 6" id="KW-0812">Transmembrane</keyword>
<keyword evidence="2" id="KW-1003">Cell membrane</keyword>
<dbReference type="RefSeq" id="WP_186871425.1">
    <property type="nucleotide sequence ID" value="NZ_JACOOL010000020.1"/>
</dbReference>
<evidence type="ECO:0000256" key="6">
    <source>
        <dbReference type="SAM" id="Phobius"/>
    </source>
</evidence>
<keyword evidence="5 6" id="KW-0472">Membrane</keyword>
<sequence length="139" mass="15793">MVLIDIIKDSPVDITERGFALMIDLVIMIVFSFLMHFLFDFHPLIVALIFSYLYDVFLPLFWNGYTVGKRILGIRIASLTGEKLTFGTMIIRGFLAQLLYSISAGILLIASIYLVSTRADRRSIHDLLARTYVTSNIPE</sequence>
<feature type="transmembrane region" description="Helical" evidence="6">
    <location>
        <begin position="19"/>
        <end position="39"/>
    </location>
</feature>
<keyword evidence="4 6" id="KW-1133">Transmembrane helix</keyword>
<evidence type="ECO:0000256" key="3">
    <source>
        <dbReference type="ARBA" id="ARBA00022692"/>
    </source>
</evidence>
<evidence type="ECO:0000256" key="1">
    <source>
        <dbReference type="ARBA" id="ARBA00004651"/>
    </source>
</evidence>
<feature type="transmembrane region" description="Helical" evidence="6">
    <location>
        <begin position="94"/>
        <end position="115"/>
    </location>
</feature>
<gene>
    <name evidence="8" type="ORF">H8S33_18330</name>
</gene>
<dbReference type="AlphaFoldDB" id="A0A923L8Z7"/>
<evidence type="ECO:0000256" key="2">
    <source>
        <dbReference type="ARBA" id="ARBA00022475"/>
    </source>
</evidence>
<dbReference type="Proteomes" id="UP000637359">
    <property type="component" value="Unassembled WGS sequence"/>
</dbReference>
<reference evidence="8" key="1">
    <citation type="submission" date="2020-08" db="EMBL/GenBank/DDBJ databases">
        <title>Genome public.</title>
        <authorList>
            <person name="Liu C."/>
            <person name="Sun Q."/>
        </authorList>
    </citation>
    <scope>NUCLEOTIDE SEQUENCE</scope>
    <source>
        <strain evidence="8">BX22</strain>
    </source>
</reference>
<dbReference type="Pfam" id="PF06271">
    <property type="entry name" value="RDD"/>
    <property type="match status" value="1"/>
</dbReference>
<protein>
    <submittedName>
        <fullName evidence="8">RDD family protein</fullName>
    </submittedName>
</protein>
<comment type="subcellular location">
    <subcellularLocation>
        <location evidence="1">Cell membrane</location>
        <topology evidence="1">Multi-pass membrane protein</topology>
    </subcellularLocation>
</comment>
<dbReference type="EMBL" id="JACOOL010000020">
    <property type="protein sequence ID" value="MBC5638731.1"/>
    <property type="molecule type" value="Genomic_DNA"/>
</dbReference>
<dbReference type="PANTHER" id="PTHR36115">
    <property type="entry name" value="PROLINE-RICH ANTIGEN HOMOLOG-RELATED"/>
    <property type="match status" value="1"/>
</dbReference>
<evidence type="ECO:0000313" key="9">
    <source>
        <dbReference type="Proteomes" id="UP000637359"/>
    </source>
</evidence>